<dbReference type="InterPro" id="IPR050231">
    <property type="entry name" value="Iron_ascorbate_oxido_reductase"/>
</dbReference>
<organism evidence="7 8">
    <name type="scientific">Elaeis guineensis var. tenera</name>
    <name type="common">Oil palm</name>
    <dbReference type="NCBI Taxonomy" id="51953"/>
    <lineage>
        <taxon>Eukaryota</taxon>
        <taxon>Viridiplantae</taxon>
        <taxon>Streptophyta</taxon>
        <taxon>Embryophyta</taxon>
        <taxon>Tracheophyta</taxon>
        <taxon>Spermatophyta</taxon>
        <taxon>Magnoliopsida</taxon>
        <taxon>Liliopsida</taxon>
        <taxon>Arecaceae</taxon>
        <taxon>Arecoideae</taxon>
        <taxon>Cocoseae</taxon>
        <taxon>Elaeidinae</taxon>
        <taxon>Elaeis</taxon>
    </lineage>
</organism>
<accession>A0A6I9S001</accession>
<evidence type="ECO:0000256" key="4">
    <source>
        <dbReference type="ARBA" id="ARBA00023004"/>
    </source>
</evidence>
<dbReference type="PANTHER" id="PTHR47990">
    <property type="entry name" value="2-OXOGLUTARATE (2OG) AND FE(II)-DEPENDENT OXYGENASE SUPERFAMILY PROTEIN-RELATED"/>
    <property type="match status" value="1"/>
</dbReference>
<dbReference type="AlphaFoldDB" id="A0A6I9S001"/>
<dbReference type="OrthoDB" id="288590at2759"/>
<dbReference type="Proteomes" id="UP000504607">
    <property type="component" value="Chromosome 1"/>
</dbReference>
<feature type="domain" description="Fe2OG dioxygenase" evidence="6">
    <location>
        <begin position="182"/>
        <end position="283"/>
    </location>
</feature>
<gene>
    <name evidence="8" type="primary">LOC105052066</name>
</gene>
<evidence type="ECO:0000259" key="6">
    <source>
        <dbReference type="PROSITE" id="PS51471"/>
    </source>
</evidence>
<keyword evidence="3 5" id="KW-0560">Oxidoreductase</keyword>
<comment type="cofactor">
    <cofactor evidence="1">
        <name>L-ascorbate</name>
        <dbReference type="ChEBI" id="CHEBI:38290"/>
    </cofactor>
</comment>
<keyword evidence="2 5" id="KW-0479">Metal-binding</keyword>
<dbReference type="KEGG" id="egu:105052066"/>
<dbReference type="GeneID" id="105052066"/>
<evidence type="ECO:0000256" key="5">
    <source>
        <dbReference type="RuleBase" id="RU003682"/>
    </source>
</evidence>
<reference evidence="8" key="1">
    <citation type="submission" date="2025-08" db="UniProtKB">
        <authorList>
            <consortium name="RefSeq"/>
        </authorList>
    </citation>
    <scope>IDENTIFICATION</scope>
</reference>
<comment type="similarity">
    <text evidence="5">Belongs to the iron/ascorbate-dependent oxidoreductase family.</text>
</comment>
<dbReference type="InterPro" id="IPR026992">
    <property type="entry name" value="DIOX_N"/>
</dbReference>
<sequence length="331" mass="37678">MDPNPPFFTTYKALLDSQPHSSDIDQTVIAEECELPIIDLNCLNGKHHEEQCKRDVKVAASEWGFFQVVNHGISNSILDRLREVQFDVFRQPFQKKASEKLLDFSPENYRWGTPRPTSLKQLSWSEAYHVPLPPSTDVTKASPRHIIEEFSTAMLRLAHQLVGILAEGLGGYDGTYIKENCTRNTCYLRLNRYPPCPVKTGVFGLIPHTDSSFLTIVRQDQVGGLQLMKDGRWITVKPNLDALIVNIGDLFQAWSNGVYKSVEHRVMSNPQLERFSVAYFLCPSYDTVIRSYAEPAIYTKFSFGEYKQQVQEDVRRTGHKVGLSRFLAQSA</sequence>
<evidence type="ECO:0000313" key="7">
    <source>
        <dbReference type="Proteomes" id="UP000504607"/>
    </source>
</evidence>
<dbReference type="RefSeq" id="XP_010931070.1">
    <property type="nucleotide sequence ID" value="XM_010932768.3"/>
</dbReference>
<dbReference type="InterPro" id="IPR005123">
    <property type="entry name" value="Oxoglu/Fe-dep_dioxygenase_dom"/>
</dbReference>
<dbReference type="GO" id="GO:0046872">
    <property type="term" value="F:metal ion binding"/>
    <property type="evidence" value="ECO:0007669"/>
    <property type="project" value="UniProtKB-KW"/>
</dbReference>
<dbReference type="SUPFAM" id="SSF51197">
    <property type="entry name" value="Clavaminate synthase-like"/>
    <property type="match status" value="1"/>
</dbReference>
<dbReference type="Pfam" id="PF14226">
    <property type="entry name" value="DIOX_N"/>
    <property type="match status" value="1"/>
</dbReference>
<dbReference type="Pfam" id="PF03171">
    <property type="entry name" value="2OG-FeII_Oxy"/>
    <property type="match status" value="1"/>
</dbReference>
<evidence type="ECO:0000313" key="8">
    <source>
        <dbReference type="RefSeq" id="XP_010931070.1"/>
    </source>
</evidence>
<proteinExistence type="inferred from homology"/>
<name>A0A6I9S001_ELAGV</name>
<dbReference type="GO" id="GO:0016491">
    <property type="term" value="F:oxidoreductase activity"/>
    <property type="evidence" value="ECO:0007669"/>
    <property type="project" value="UniProtKB-KW"/>
</dbReference>
<evidence type="ECO:0000256" key="3">
    <source>
        <dbReference type="ARBA" id="ARBA00023002"/>
    </source>
</evidence>
<dbReference type="Gene3D" id="2.60.120.330">
    <property type="entry name" value="B-lactam Antibiotic, Isopenicillin N Synthase, Chain"/>
    <property type="match status" value="1"/>
</dbReference>
<dbReference type="InterPro" id="IPR044861">
    <property type="entry name" value="IPNS-like_FE2OG_OXY"/>
</dbReference>
<evidence type="ECO:0000256" key="1">
    <source>
        <dbReference type="ARBA" id="ARBA00001961"/>
    </source>
</evidence>
<evidence type="ECO:0000256" key="2">
    <source>
        <dbReference type="ARBA" id="ARBA00022723"/>
    </source>
</evidence>
<keyword evidence="7" id="KW-1185">Reference proteome</keyword>
<keyword evidence="4 5" id="KW-0408">Iron</keyword>
<dbReference type="PROSITE" id="PS51471">
    <property type="entry name" value="FE2OG_OXY"/>
    <property type="match status" value="1"/>
</dbReference>
<protein>
    <submittedName>
        <fullName evidence="8">Gibberellin 2-beta-dioxygenase 8 isoform X2</fullName>
    </submittedName>
</protein>
<dbReference type="InterPro" id="IPR027443">
    <property type="entry name" value="IPNS-like_sf"/>
</dbReference>